<sequence length="69" mass="8108">MSSHKHHEHLERIKEAVKNSKELTQEEKSNSLKHIEEWIEEDKATGILYEELIKLSEKFEPLLAELGLI</sequence>
<accession>A0A1W1B9C6</accession>
<name>A0A1W1B9C6_9ZZZZ</name>
<reference evidence="2" key="1">
    <citation type="submission" date="2016-10" db="EMBL/GenBank/DDBJ databases">
        <authorList>
            <person name="de Groot N.N."/>
        </authorList>
    </citation>
    <scope>NUCLEOTIDE SEQUENCE</scope>
</reference>
<gene>
    <name evidence="2" type="ORF">MNB_SM-7-1521</name>
</gene>
<dbReference type="AlphaFoldDB" id="A0A1W1B9C6"/>
<evidence type="ECO:0000256" key="1">
    <source>
        <dbReference type="SAM" id="MobiDB-lite"/>
    </source>
</evidence>
<organism evidence="2">
    <name type="scientific">hydrothermal vent metagenome</name>
    <dbReference type="NCBI Taxonomy" id="652676"/>
    <lineage>
        <taxon>unclassified sequences</taxon>
        <taxon>metagenomes</taxon>
        <taxon>ecological metagenomes</taxon>
    </lineage>
</organism>
<proteinExistence type="predicted"/>
<feature type="compositionally biased region" description="Basic and acidic residues" evidence="1">
    <location>
        <begin position="8"/>
        <end position="30"/>
    </location>
</feature>
<dbReference type="EMBL" id="FPHB01000010">
    <property type="protein sequence ID" value="SFV50114.1"/>
    <property type="molecule type" value="Genomic_DNA"/>
</dbReference>
<feature type="region of interest" description="Disordered" evidence="1">
    <location>
        <begin position="1"/>
        <end position="30"/>
    </location>
</feature>
<evidence type="ECO:0000313" key="2">
    <source>
        <dbReference type="EMBL" id="SFV50114.1"/>
    </source>
</evidence>
<protein>
    <submittedName>
        <fullName evidence="2">Uncharacterized protein</fullName>
    </submittedName>
</protein>